<evidence type="ECO:0000313" key="2">
    <source>
        <dbReference type="EMBL" id="KAK3306972.1"/>
    </source>
</evidence>
<proteinExistence type="predicted"/>
<reference evidence="2" key="1">
    <citation type="journal article" date="2023" name="Mol. Phylogenet. Evol.">
        <title>Genome-scale phylogeny and comparative genomics of the fungal order Sordariales.</title>
        <authorList>
            <person name="Hensen N."/>
            <person name="Bonometti L."/>
            <person name="Westerberg I."/>
            <person name="Brannstrom I.O."/>
            <person name="Guillou S."/>
            <person name="Cros-Aarteil S."/>
            <person name="Calhoun S."/>
            <person name="Haridas S."/>
            <person name="Kuo A."/>
            <person name="Mondo S."/>
            <person name="Pangilinan J."/>
            <person name="Riley R."/>
            <person name="LaButti K."/>
            <person name="Andreopoulos B."/>
            <person name="Lipzen A."/>
            <person name="Chen C."/>
            <person name="Yan M."/>
            <person name="Daum C."/>
            <person name="Ng V."/>
            <person name="Clum A."/>
            <person name="Steindorff A."/>
            <person name="Ohm R.A."/>
            <person name="Martin F."/>
            <person name="Silar P."/>
            <person name="Natvig D.O."/>
            <person name="Lalanne C."/>
            <person name="Gautier V."/>
            <person name="Ament-Velasquez S.L."/>
            <person name="Kruys A."/>
            <person name="Hutchinson M.I."/>
            <person name="Powell A.J."/>
            <person name="Barry K."/>
            <person name="Miller A.N."/>
            <person name="Grigoriev I.V."/>
            <person name="Debuchy R."/>
            <person name="Gladieux P."/>
            <person name="Hiltunen Thoren M."/>
            <person name="Johannesson H."/>
        </authorList>
    </citation>
    <scope>NUCLEOTIDE SEQUENCE</scope>
    <source>
        <strain evidence="2">CBS 333.67</strain>
    </source>
</reference>
<protein>
    <submittedName>
        <fullName evidence="2">Uncharacterized protein</fullName>
    </submittedName>
</protein>
<comment type="caution">
    <text evidence="2">The sequence shown here is derived from an EMBL/GenBank/DDBJ whole genome shotgun (WGS) entry which is preliminary data.</text>
</comment>
<evidence type="ECO:0000256" key="1">
    <source>
        <dbReference type="SAM" id="MobiDB-lite"/>
    </source>
</evidence>
<feature type="region of interest" description="Disordered" evidence="1">
    <location>
        <begin position="36"/>
        <end position="74"/>
    </location>
</feature>
<dbReference type="Proteomes" id="UP001273166">
    <property type="component" value="Unassembled WGS sequence"/>
</dbReference>
<dbReference type="RefSeq" id="XP_062722752.1">
    <property type="nucleotide sequence ID" value="XM_062866860.1"/>
</dbReference>
<feature type="compositionally biased region" description="Basic and acidic residues" evidence="1">
    <location>
        <begin position="36"/>
        <end position="48"/>
    </location>
</feature>
<feature type="compositionally biased region" description="Low complexity" evidence="1">
    <location>
        <begin position="49"/>
        <end position="74"/>
    </location>
</feature>
<accession>A0AAJ0GVR0</accession>
<dbReference type="AlphaFoldDB" id="A0AAJ0GVR0"/>
<gene>
    <name evidence="2" type="ORF">B0T15DRAFT_492482</name>
</gene>
<dbReference type="EMBL" id="JAUDZG010000003">
    <property type="protein sequence ID" value="KAK3306972.1"/>
    <property type="molecule type" value="Genomic_DNA"/>
</dbReference>
<name>A0AAJ0GVR0_9PEZI</name>
<organism evidence="2 3">
    <name type="scientific">Chaetomium strumarium</name>
    <dbReference type="NCBI Taxonomy" id="1170767"/>
    <lineage>
        <taxon>Eukaryota</taxon>
        <taxon>Fungi</taxon>
        <taxon>Dikarya</taxon>
        <taxon>Ascomycota</taxon>
        <taxon>Pezizomycotina</taxon>
        <taxon>Sordariomycetes</taxon>
        <taxon>Sordariomycetidae</taxon>
        <taxon>Sordariales</taxon>
        <taxon>Chaetomiaceae</taxon>
        <taxon>Chaetomium</taxon>
    </lineage>
</organism>
<reference evidence="2" key="2">
    <citation type="submission" date="2023-06" db="EMBL/GenBank/DDBJ databases">
        <authorList>
            <consortium name="Lawrence Berkeley National Laboratory"/>
            <person name="Mondo S.J."/>
            <person name="Hensen N."/>
            <person name="Bonometti L."/>
            <person name="Westerberg I."/>
            <person name="Brannstrom I.O."/>
            <person name="Guillou S."/>
            <person name="Cros-Aarteil S."/>
            <person name="Calhoun S."/>
            <person name="Haridas S."/>
            <person name="Kuo A."/>
            <person name="Pangilinan J."/>
            <person name="Riley R."/>
            <person name="Labutti K."/>
            <person name="Andreopoulos B."/>
            <person name="Lipzen A."/>
            <person name="Chen C."/>
            <person name="Yanf M."/>
            <person name="Daum C."/>
            <person name="Ng V."/>
            <person name="Clum A."/>
            <person name="Steindorff A."/>
            <person name="Ohm R."/>
            <person name="Martin F."/>
            <person name="Silar P."/>
            <person name="Natvig D."/>
            <person name="Lalanne C."/>
            <person name="Gautier V."/>
            <person name="Ament-Velasquez S.L."/>
            <person name="Kruys A."/>
            <person name="Hutchinson M.I."/>
            <person name="Powell A.J."/>
            <person name="Barry K."/>
            <person name="Miller A.N."/>
            <person name="Grigoriev I.V."/>
            <person name="Debuchy R."/>
            <person name="Gladieux P."/>
            <person name="Thoren M.H."/>
            <person name="Johannesson H."/>
        </authorList>
    </citation>
    <scope>NUCLEOTIDE SEQUENCE</scope>
    <source>
        <strain evidence="2">CBS 333.67</strain>
    </source>
</reference>
<evidence type="ECO:0000313" key="3">
    <source>
        <dbReference type="Proteomes" id="UP001273166"/>
    </source>
</evidence>
<keyword evidence="3" id="KW-1185">Reference proteome</keyword>
<dbReference type="GeneID" id="87885689"/>
<sequence length="74" mass="8030">MPSSHHEALKATLESKGLKFHIKAGQAKWEATVLDRATHERRKAERQDSSSSVSTTASSSSFATTSSRSSTKSH</sequence>